<evidence type="ECO:0000313" key="2">
    <source>
        <dbReference type="Proteomes" id="UP000011659"/>
    </source>
</evidence>
<dbReference type="GO" id="GO:0016853">
    <property type="term" value="F:isomerase activity"/>
    <property type="evidence" value="ECO:0007669"/>
    <property type="project" value="UniProtKB-KW"/>
</dbReference>
<keyword evidence="1" id="KW-0413">Isomerase</keyword>
<dbReference type="AlphaFoldDB" id="M0JNJ2"/>
<dbReference type="Proteomes" id="UP000011659">
    <property type="component" value="Unassembled WGS sequence"/>
</dbReference>
<dbReference type="Gene3D" id="3.20.20.150">
    <property type="entry name" value="Divalent-metal-dependent TIM barrel enzymes"/>
    <property type="match status" value="1"/>
</dbReference>
<protein>
    <submittedName>
        <fullName evidence="1">Sugar phosphate isomerase/epimerase</fullName>
    </submittedName>
</protein>
<reference evidence="1 2" key="1">
    <citation type="journal article" date="2014" name="PLoS Genet.">
        <title>Phylogenetically driven sequencing of extremely halophilic archaea reveals strategies for static and dynamic osmo-response.</title>
        <authorList>
            <person name="Becker E.A."/>
            <person name="Seitzer P.M."/>
            <person name="Tritt A."/>
            <person name="Larsen D."/>
            <person name="Krusor M."/>
            <person name="Yao A.I."/>
            <person name="Wu D."/>
            <person name="Madern D."/>
            <person name="Eisen J.A."/>
            <person name="Darling A.E."/>
            <person name="Facciotti M.T."/>
        </authorList>
    </citation>
    <scope>NUCLEOTIDE SEQUENCE [LARGE SCALE GENOMIC DNA]</scope>
    <source>
        <strain evidence="1 2">ATCC 33800</strain>
    </source>
</reference>
<dbReference type="PATRIC" id="fig|662476.7.peg.3788"/>
<organism evidence="1 2">
    <name type="scientific">Haloarcula marismortui ATCC 33800</name>
    <dbReference type="NCBI Taxonomy" id="662476"/>
    <lineage>
        <taxon>Archaea</taxon>
        <taxon>Methanobacteriati</taxon>
        <taxon>Methanobacteriota</taxon>
        <taxon>Stenosarchaea group</taxon>
        <taxon>Halobacteria</taxon>
        <taxon>Halobacteriales</taxon>
        <taxon>Haloarculaceae</taxon>
        <taxon>Haloarcula</taxon>
    </lineage>
</organism>
<accession>M0JNJ2</accession>
<dbReference type="SUPFAM" id="SSF51658">
    <property type="entry name" value="Xylose isomerase-like"/>
    <property type="match status" value="1"/>
</dbReference>
<dbReference type="EMBL" id="AOLR01000046">
    <property type="protein sequence ID" value="EMA09509.1"/>
    <property type="molecule type" value="Genomic_DNA"/>
</dbReference>
<evidence type="ECO:0000313" key="1">
    <source>
        <dbReference type="EMBL" id="EMA09509.1"/>
    </source>
</evidence>
<gene>
    <name evidence="1" type="ORF">C436_18971</name>
</gene>
<keyword evidence="2" id="KW-1185">Reference proteome</keyword>
<comment type="caution">
    <text evidence="1">The sequence shown here is derived from an EMBL/GenBank/DDBJ whole genome shotgun (WGS) entry which is preliminary data.</text>
</comment>
<proteinExistence type="predicted"/>
<dbReference type="InterPro" id="IPR036237">
    <property type="entry name" value="Xyl_isomerase-like_sf"/>
</dbReference>
<name>M0JNJ2_9EURY</name>
<sequence length="145" mass="16030">MARRWEPKDPEQISSETPLWNLIARTRPSELCFEVEVAEIQTAGYDPGTALELFDGRAEMIHLRDVASAGFLSGYENVPHGDGIVEMDCIIEAATRTGVDWIVYENELDSDPNQKIEEGASLLDRIIAESQSSSESETALQATQS</sequence>